<dbReference type="AlphaFoldDB" id="A0AAU9EQL0"/>
<dbReference type="InterPro" id="IPR036388">
    <property type="entry name" value="WH-like_DNA-bd_sf"/>
</dbReference>
<dbReference type="GO" id="GO:0046983">
    <property type="term" value="F:protein dimerization activity"/>
    <property type="evidence" value="ECO:0007669"/>
    <property type="project" value="InterPro"/>
</dbReference>
<dbReference type="CDD" id="cd02440">
    <property type="entry name" value="AdoMet_MTases"/>
    <property type="match status" value="1"/>
</dbReference>
<dbReference type="InterPro" id="IPR016461">
    <property type="entry name" value="COMT-like"/>
</dbReference>
<gene>
    <name evidence="6" type="ORF">FAK_38250</name>
</gene>
<dbReference type="SUPFAM" id="SSF53335">
    <property type="entry name" value="S-adenosyl-L-methionine-dependent methyltransferases"/>
    <property type="match status" value="1"/>
</dbReference>
<dbReference type="InterPro" id="IPR012967">
    <property type="entry name" value="COMT_dimerisation"/>
</dbReference>
<keyword evidence="7" id="KW-1185">Reference proteome</keyword>
<dbReference type="Gene3D" id="3.40.50.150">
    <property type="entry name" value="Vaccinia Virus protein VP39"/>
    <property type="match status" value="1"/>
</dbReference>
<feature type="domain" description="O-methyltransferase dimerisation" evidence="5">
    <location>
        <begin position="25"/>
        <end position="90"/>
    </location>
</feature>
<evidence type="ECO:0000313" key="6">
    <source>
        <dbReference type="EMBL" id="BEQ16759.1"/>
    </source>
</evidence>
<reference evidence="7" key="1">
    <citation type="journal article" date="2023" name="Arch. Microbiol.">
        <title>Desulfoferula mesophilus gen. nov. sp. nov., a mesophilic sulfate-reducing bacterium isolated from a brackish lake sediment.</title>
        <authorList>
            <person name="Watanabe T."/>
            <person name="Yabe T."/>
            <person name="Tsuji J.M."/>
            <person name="Fukui M."/>
        </authorList>
    </citation>
    <scope>NUCLEOTIDE SEQUENCE [LARGE SCALE GENOMIC DNA]</scope>
    <source>
        <strain evidence="7">12FAK</strain>
    </source>
</reference>
<evidence type="ECO:0000256" key="3">
    <source>
        <dbReference type="ARBA" id="ARBA00022691"/>
    </source>
</evidence>
<dbReference type="InterPro" id="IPR001077">
    <property type="entry name" value="COMT_C"/>
</dbReference>
<dbReference type="GO" id="GO:0008171">
    <property type="term" value="F:O-methyltransferase activity"/>
    <property type="evidence" value="ECO:0007669"/>
    <property type="project" value="InterPro"/>
</dbReference>
<dbReference type="Gene3D" id="1.10.10.10">
    <property type="entry name" value="Winged helix-like DNA-binding domain superfamily/Winged helix DNA-binding domain"/>
    <property type="match status" value="1"/>
</dbReference>
<feature type="domain" description="O-methyltransferase C-terminal" evidence="4">
    <location>
        <begin position="154"/>
        <end position="318"/>
    </location>
</feature>
<evidence type="ECO:0000256" key="1">
    <source>
        <dbReference type="ARBA" id="ARBA00022603"/>
    </source>
</evidence>
<dbReference type="EMBL" id="AP028679">
    <property type="protein sequence ID" value="BEQ16759.1"/>
    <property type="molecule type" value="Genomic_DNA"/>
</dbReference>
<name>A0AAU9EQL0_9BACT</name>
<evidence type="ECO:0000313" key="7">
    <source>
        <dbReference type="Proteomes" id="UP001366166"/>
    </source>
</evidence>
<dbReference type="Proteomes" id="UP001366166">
    <property type="component" value="Chromosome"/>
</dbReference>
<dbReference type="KEGG" id="dmp:FAK_38250"/>
<evidence type="ECO:0000259" key="4">
    <source>
        <dbReference type="Pfam" id="PF00891"/>
    </source>
</evidence>
<keyword evidence="3" id="KW-0949">S-adenosyl-L-methionine</keyword>
<sequence length="340" mass="36784">MSILEPIEESPRSLYQAVYAPVKAEIILAGIKVGLFSHLQEPISAAALVDKLGWEPRATEILLNGLASADILLKQNGLFSNSLEASRFLVPGRPTYLGDHLLNTHRMVTGGLVGLPERLRNDTPPQTQQTGQSGPTDWSAMAEGMANSARAGRVQMVLPLVLGLPEFTTFRKMLDLGGGPGLLCIAMVQAHPSMRGVVFDNPAVGDQARQYIQEHGLTDRVTFLGGDYMSDSLGSGYDLVWASASLNYCGERLDELVAKVYNALEHGGVFAVLQEGLTHEGTKPSEMVLPMLAWRLGSDEGINFAQGQIAQAMLEAGFRSVRSRTVQTLHGPMDFDVARK</sequence>
<proteinExistence type="predicted"/>
<keyword evidence="1" id="KW-0489">Methyltransferase</keyword>
<evidence type="ECO:0000256" key="2">
    <source>
        <dbReference type="ARBA" id="ARBA00022679"/>
    </source>
</evidence>
<dbReference type="InterPro" id="IPR029063">
    <property type="entry name" value="SAM-dependent_MTases_sf"/>
</dbReference>
<dbReference type="Pfam" id="PF00891">
    <property type="entry name" value="Methyltransf_2"/>
    <property type="match status" value="1"/>
</dbReference>
<evidence type="ECO:0000259" key="5">
    <source>
        <dbReference type="Pfam" id="PF08100"/>
    </source>
</evidence>
<dbReference type="GO" id="GO:0032259">
    <property type="term" value="P:methylation"/>
    <property type="evidence" value="ECO:0007669"/>
    <property type="project" value="UniProtKB-KW"/>
</dbReference>
<protein>
    <submittedName>
        <fullName evidence="6">O-methyltransferase</fullName>
    </submittedName>
</protein>
<dbReference type="Pfam" id="PF08100">
    <property type="entry name" value="Dimerisation"/>
    <property type="match status" value="1"/>
</dbReference>
<organism evidence="6 7">
    <name type="scientific">Desulfoferula mesophila</name>
    <dbReference type="NCBI Taxonomy" id="3058419"/>
    <lineage>
        <taxon>Bacteria</taxon>
        <taxon>Pseudomonadati</taxon>
        <taxon>Thermodesulfobacteriota</taxon>
        <taxon>Desulfarculia</taxon>
        <taxon>Desulfarculales</taxon>
        <taxon>Desulfarculaceae</taxon>
        <taxon>Desulfoferula</taxon>
    </lineage>
</organism>
<accession>A0AAU9EQL0</accession>
<dbReference type="PROSITE" id="PS51683">
    <property type="entry name" value="SAM_OMT_II"/>
    <property type="match status" value="1"/>
</dbReference>
<keyword evidence="2" id="KW-0808">Transferase</keyword>
<dbReference type="PANTHER" id="PTHR11746">
    <property type="entry name" value="O-METHYLTRANSFERASE"/>
    <property type="match status" value="1"/>
</dbReference>
<dbReference type="RefSeq" id="WP_338603051.1">
    <property type="nucleotide sequence ID" value="NZ_AP028679.1"/>
</dbReference>